<dbReference type="CDD" id="cd06453">
    <property type="entry name" value="SufS_like"/>
    <property type="match status" value="1"/>
</dbReference>
<dbReference type="Gene3D" id="3.90.1150.10">
    <property type="entry name" value="Aspartate Aminotransferase, domain 1"/>
    <property type="match status" value="1"/>
</dbReference>
<evidence type="ECO:0000256" key="4">
    <source>
        <dbReference type="ARBA" id="ARBA00022679"/>
    </source>
</evidence>
<evidence type="ECO:0000256" key="5">
    <source>
        <dbReference type="ARBA" id="ARBA00022898"/>
    </source>
</evidence>
<evidence type="ECO:0000256" key="1">
    <source>
        <dbReference type="ARBA" id="ARBA00001933"/>
    </source>
</evidence>
<dbReference type="InterPro" id="IPR015424">
    <property type="entry name" value="PyrdxlP-dep_Trfase"/>
</dbReference>
<evidence type="ECO:0000256" key="2">
    <source>
        <dbReference type="ARBA" id="ARBA00002824"/>
    </source>
</evidence>
<dbReference type="EC" id="2.8.1.7" evidence="8"/>
<dbReference type="InterPro" id="IPR020578">
    <property type="entry name" value="Aminotrans_V_PyrdxlP_BS"/>
</dbReference>
<dbReference type="PANTHER" id="PTHR43586:SF8">
    <property type="entry name" value="CYSTEINE DESULFURASE 1, CHLOROPLASTIC"/>
    <property type="match status" value="1"/>
</dbReference>
<dbReference type="PROSITE" id="PS00595">
    <property type="entry name" value="AA_TRANSFER_CLASS_5"/>
    <property type="match status" value="1"/>
</dbReference>
<dbReference type="SUPFAM" id="SSF53383">
    <property type="entry name" value="PLP-dependent transferases"/>
    <property type="match status" value="1"/>
</dbReference>
<sequence length="415" mass="46795">MRSQDQFVREIRKDFPVLDQETNGWPLIYFDNAATSQKPMTVIESMRNYYESFNANVHRSVHTLGARATLEYEGARDKVAHFIKAPSRDTIIFTKNATEAINLVAYSWGRKNLERNDDIILTTMEHHSNIIPWQLLAREKEVNLRYLDFEPDGTLNLDHLKKLITSKTKLLAITHMSNVLGTINPVGEMVQLAHKHGIPVLVDGAQSAPHLPIDVNQLGCDFFAFSGHKMLGPTGIGVLFGRRELLEAMEPFLGGGEMISKVSWSYSTWNDLPWKFEAGTPPIMEAIALGTAIDYLKNLTMEKVASLETNLIQYALENIRKVDGIEIYGPDSASLRGGIIAFNLSQIHPHDLATFLDQRGIALRAGHHCAQLLHQRLGVPATTRLSFYIYNTSDEIDRFLLALEEASEFFRYDAK</sequence>
<comment type="caution">
    <text evidence="10">The sequence shown here is derived from an EMBL/GenBank/DDBJ whole genome shotgun (WGS) entry which is preliminary data.</text>
</comment>
<protein>
    <recommendedName>
        <fullName evidence="8">Cysteine desulfurase</fullName>
        <ecNumber evidence="8">2.8.1.7</ecNumber>
    </recommendedName>
</protein>
<comment type="function">
    <text evidence="2 8">Catalyzes the removal of elemental sulfur and selenium atoms from L-cysteine, L-cystine, L-selenocysteine, and L-selenocystine to produce L-alanine.</text>
</comment>
<comment type="cofactor">
    <cofactor evidence="1 7">
        <name>pyridoxal 5'-phosphate</name>
        <dbReference type="ChEBI" id="CHEBI:597326"/>
    </cofactor>
</comment>
<feature type="domain" description="Aminotransferase class V" evidence="9">
    <location>
        <begin position="28"/>
        <end position="399"/>
    </location>
</feature>
<evidence type="ECO:0000256" key="3">
    <source>
        <dbReference type="ARBA" id="ARBA00010447"/>
    </source>
</evidence>
<dbReference type="PANTHER" id="PTHR43586">
    <property type="entry name" value="CYSTEINE DESULFURASE"/>
    <property type="match status" value="1"/>
</dbReference>
<keyword evidence="5 8" id="KW-0663">Pyridoxal phosphate</keyword>
<evidence type="ECO:0000313" key="10">
    <source>
        <dbReference type="EMBL" id="MBI4596414.1"/>
    </source>
</evidence>
<evidence type="ECO:0000259" key="9">
    <source>
        <dbReference type="Pfam" id="PF00266"/>
    </source>
</evidence>
<evidence type="ECO:0000256" key="7">
    <source>
        <dbReference type="RuleBase" id="RU004504"/>
    </source>
</evidence>
<dbReference type="InterPro" id="IPR016454">
    <property type="entry name" value="Cysteine_dSase"/>
</dbReference>
<dbReference type="InterPro" id="IPR015422">
    <property type="entry name" value="PyrdxlP-dep_Trfase_small"/>
</dbReference>
<dbReference type="InterPro" id="IPR015421">
    <property type="entry name" value="PyrdxlP-dep_Trfase_major"/>
</dbReference>
<dbReference type="GO" id="GO:0006534">
    <property type="term" value="P:cysteine metabolic process"/>
    <property type="evidence" value="ECO:0007669"/>
    <property type="project" value="UniProtKB-UniRule"/>
</dbReference>
<comment type="catalytic activity">
    <reaction evidence="6 8">
        <text>(sulfur carrier)-H + L-cysteine = (sulfur carrier)-SH + L-alanine</text>
        <dbReference type="Rhea" id="RHEA:43892"/>
        <dbReference type="Rhea" id="RHEA-COMP:14737"/>
        <dbReference type="Rhea" id="RHEA-COMP:14739"/>
        <dbReference type="ChEBI" id="CHEBI:29917"/>
        <dbReference type="ChEBI" id="CHEBI:35235"/>
        <dbReference type="ChEBI" id="CHEBI:57972"/>
        <dbReference type="ChEBI" id="CHEBI:64428"/>
        <dbReference type="EC" id="2.8.1.7"/>
    </reaction>
</comment>
<accession>A0A933LR57</accession>
<dbReference type="NCBIfam" id="TIGR01979">
    <property type="entry name" value="sufS"/>
    <property type="match status" value="1"/>
</dbReference>
<evidence type="ECO:0000256" key="6">
    <source>
        <dbReference type="ARBA" id="ARBA00050776"/>
    </source>
</evidence>
<dbReference type="Pfam" id="PF00266">
    <property type="entry name" value="Aminotran_5"/>
    <property type="match status" value="1"/>
</dbReference>
<name>A0A933LR57_UNCTE</name>
<evidence type="ECO:0000256" key="8">
    <source>
        <dbReference type="RuleBase" id="RU004506"/>
    </source>
</evidence>
<dbReference type="InterPro" id="IPR000192">
    <property type="entry name" value="Aminotrans_V_dom"/>
</dbReference>
<dbReference type="InterPro" id="IPR010970">
    <property type="entry name" value="Cys_dSase_SufS"/>
</dbReference>
<dbReference type="Gene3D" id="3.40.640.10">
    <property type="entry name" value="Type I PLP-dependent aspartate aminotransferase-like (Major domain)"/>
    <property type="match status" value="1"/>
</dbReference>
<organism evidence="10 11">
    <name type="scientific">Tectimicrobiota bacterium</name>
    <dbReference type="NCBI Taxonomy" id="2528274"/>
    <lineage>
        <taxon>Bacteria</taxon>
        <taxon>Pseudomonadati</taxon>
        <taxon>Nitrospinota/Tectimicrobiota group</taxon>
        <taxon>Candidatus Tectimicrobiota</taxon>
    </lineage>
</organism>
<gene>
    <name evidence="10" type="ORF">HY730_08575</name>
</gene>
<evidence type="ECO:0000313" key="11">
    <source>
        <dbReference type="Proteomes" id="UP000772181"/>
    </source>
</evidence>
<keyword evidence="4 8" id="KW-0808">Transferase</keyword>
<reference evidence="10" key="1">
    <citation type="submission" date="2020-07" db="EMBL/GenBank/DDBJ databases">
        <title>Huge and variable diversity of episymbiotic CPR bacteria and DPANN archaea in groundwater ecosystems.</title>
        <authorList>
            <person name="He C.Y."/>
            <person name="Keren R."/>
            <person name="Whittaker M."/>
            <person name="Farag I.F."/>
            <person name="Doudna J."/>
            <person name="Cate J.H.D."/>
            <person name="Banfield J.F."/>
        </authorList>
    </citation>
    <scope>NUCLEOTIDE SEQUENCE</scope>
    <source>
        <strain evidence="10">NC_groundwater_1482_Ag_S-0.65um_47_24</strain>
    </source>
</reference>
<dbReference type="AlphaFoldDB" id="A0A933LR57"/>
<dbReference type="GO" id="GO:0031071">
    <property type="term" value="F:cysteine desulfurase activity"/>
    <property type="evidence" value="ECO:0007669"/>
    <property type="project" value="UniProtKB-UniRule"/>
</dbReference>
<dbReference type="EMBL" id="JACQWF010000377">
    <property type="protein sequence ID" value="MBI4596414.1"/>
    <property type="molecule type" value="Genomic_DNA"/>
</dbReference>
<dbReference type="PIRSF" id="PIRSF005572">
    <property type="entry name" value="NifS"/>
    <property type="match status" value="1"/>
</dbReference>
<comment type="similarity">
    <text evidence="3 8">Belongs to the class-V pyridoxal-phosphate-dependent aminotransferase family. Csd subfamily.</text>
</comment>
<dbReference type="Proteomes" id="UP000772181">
    <property type="component" value="Unassembled WGS sequence"/>
</dbReference>
<proteinExistence type="inferred from homology"/>
<dbReference type="GO" id="GO:0030170">
    <property type="term" value="F:pyridoxal phosphate binding"/>
    <property type="evidence" value="ECO:0007669"/>
    <property type="project" value="UniProtKB-UniRule"/>
</dbReference>